<evidence type="ECO:0000259" key="2">
    <source>
        <dbReference type="PROSITE" id="PS50102"/>
    </source>
</evidence>
<gene>
    <name evidence="3" type="ORF">Rhopal_004402-T1</name>
</gene>
<name>A0AAV5GFP7_9BASI</name>
<evidence type="ECO:0000313" key="4">
    <source>
        <dbReference type="Proteomes" id="UP001342314"/>
    </source>
</evidence>
<comment type="caution">
    <text evidence="3">The sequence shown here is derived from an EMBL/GenBank/DDBJ whole genome shotgun (WGS) entry which is preliminary data.</text>
</comment>
<dbReference type="SUPFAM" id="SSF54928">
    <property type="entry name" value="RNA-binding domain, RBD"/>
    <property type="match status" value="1"/>
</dbReference>
<proteinExistence type="predicted"/>
<dbReference type="InterPro" id="IPR035979">
    <property type="entry name" value="RBD_domain_sf"/>
</dbReference>
<dbReference type="CDD" id="cd00590">
    <property type="entry name" value="RRM_SF"/>
    <property type="match status" value="1"/>
</dbReference>
<organism evidence="3 4">
    <name type="scientific">Rhodotorula paludigena</name>
    <dbReference type="NCBI Taxonomy" id="86838"/>
    <lineage>
        <taxon>Eukaryota</taxon>
        <taxon>Fungi</taxon>
        <taxon>Dikarya</taxon>
        <taxon>Basidiomycota</taxon>
        <taxon>Pucciniomycotina</taxon>
        <taxon>Microbotryomycetes</taxon>
        <taxon>Sporidiobolales</taxon>
        <taxon>Sporidiobolaceae</taxon>
        <taxon>Rhodotorula</taxon>
    </lineage>
</organism>
<sequence>MDVDHEQEGVDQLMPDDELVDELFEAVKASDVPAVVSWLKEFERRGRLSSINDVDGITGISPFVAAAAKEASPVSFLLVRLLAAKGAALPSATSPSRWLEMVQPWAIEIIEGEKQAHEAAEVEQLFKMRDSEVAAWCKARFGPEITPAPLVRDVEPLHIGFDRLRVASPAFVGPFTRSTSAISRPIELVLPPRSVRFSPVVEHQTVKSEEEQDQVFEEQPPSLGFIDLTLSRTPSPLLQIKEEDENVIDLTEFGDDDDVKQEVVRFNASAVRAHLRIANLPSSCTDSELRDVFSALPGFVDASIEKTRKGEVFGFVSLSSFAAAQHAFAVMHERYLRSEHALDPSLEPLQLRVYSADGQALEPDVGPIELIKQPYHLPAAQLRRRLYLGALRTDITGEEILNLVHTVAGVPVEVRVLKVARDESHAFA</sequence>
<dbReference type="Pfam" id="PF00076">
    <property type="entry name" value="RRM_1"/>
    <property type="match status" value="1"/>
</dbReference>
<evidence type="ECO:0000313" key="3">
    <source>
        <dbReference type="EMBL" id="GJN91381.1"/>
    </source>
</evidence>
<dbReference type="InterPro" id="IPR000504">
    <property type="entry name" value="RRM_dom"/>
</dbReference>
<dbReference type="Proteomes" id="UP001342314">
    <property type="component" value="Unassembled WGS sequence"/>
</dbReference>
<accession>A0AAV5GFP7</accession>
<protein>
    <recommendedName>
        <fullName evidence="2">RRM domain-containing protein</fullName>
    </recommendedName>
</protein>
<dbReference type="AlphaFoldDB" id="A0AAV5GFP7"/>
<dbReference type="GO" id="GO:0003723">
    <property type="term" value="F:RNA binding"/>
    <property type="evidence" value="ECO:0007669"/>
    <property type="project" value="UniProtKB-UniRule"/>
</dbReference>
<feature type="domain" description="RRM" evidence="2">
    <location>
        <begin position="273"/>
        <end position="358"/>
    </location>
</feature>
<evidence type="ECO:0000256" key="1">
    <source>
        <dbReference type="PROSITE-ProRule" id="PRU00176"/>
    </source>
</evidence>
<dbReference type="SMART" id="SM00360">
    <property type="entry name" value="RRM"/>
    <property type="match status" value="1"/>
</dbReference>
<keyword evidence="4" id="KW-1185">Reference proteome</keyword>
<keyword evidence="1" id="KW-0694">RNA-binding</keyword>
<dbReference type="Gene3D" id="3.30.70.330">
    <property type="match status" value="1"/>
</dbReference>
<dbReference type="PROSITE" id="PS50102">
    <property type="entry name" value="RRM"/>
    <property type="match status" value="1"/>
</dbReference>
<dbReference type="EMBL" id="BQKY01000008">
    <property type="protein sequence ID" value="GJN91381.1"/>
    <property type="molecule type" value="Genomic_DNA"/>
</dbReference>
<reference evidence="3 4" key="1">
    <citation type="submission" date="2021-12" db="EMBL/GenBank/DDBJ databases">
        <title>High titer production of polyol ester of fatty acids by Rhodotorula paludigena BS15 towards product separation-free biomass refinery.</title>
        <authorList>
            <person name="Mano J."/>
            <person name="Ono H."/>
            <person name="Tanaka T."/>
            <person name="Naito K."/>
            <person name="Sushida H."/>
            <person name="Ike M."/>
            <person name="Tokuyasu K."/>
            <person name="Kitaoka M."/>
        </authorList>
    </citation>
    <scope>NUCLEOTIDE SEQUENCE [LARGE SCALE GENOMIC DNA]</scope>
    <source>
        <strain evidence="3 4">BS15</strain>
    </source>
</reference>
<dbReference type="InterPro" id="IPR012677">
    <property type="entry name" value="Nucleotide-bd_a/b_plait_sf"/>
</dbReference>